<dbReference type="EMBL" id="CP089291">
    <property type="protein sequence ID" value="UOF92840.1"/>
    <property type="molecule type" value="Genomic_DNA"/>
</dbReference>
<gene>
    <name evidence="2" type="primary">yidD</name>
    <name evidence="2" type="ORF">LSG31_11590</name>
</gene>
<sequence length="69" mass="8519">MTKYSLSIIQWYQRDISPRYGRRCRFEPTCSQYAKIAFEKYGFWRGCWLTFGRLRRCHHRYIGSKVDFP</sequence>
<proteinExistence type="inferred from homology"/>
<dbReference type="Proteomes" id="UP000830167">
    <property type="component" value="Chromosome"/>
</dbReference>
<evidence type="ECO:0000313" key="3">
    <source>
        <dbReference type="Proteomes" id="UP000830167"/>
    </source>
</evidence>
<dbReference type="NCBIfam" id="TIGR00278">
    <property type="entry name" value="membrane protein insertion efficiency factor YidD"/>
    <property type="match status" value="1"/>
</dbReference>
<dbReference type="Pfam" id="PF01809">
    <property type="entry name" value="YidD"/>
    <property type="match status" value="1"/>
</dbReference>
<evidence type="ECO:0000313" key="2">
    <source>
        <dbReference type="EMBL" id="UOF92840.1"/>
    </source>
</evidence>
<accession>A0ABY4CQV1</accession>
<comment type="function">
    <text evidence="1">Could be involved in insertion of integral membrane proteins into the membrane.</text>
</comment>
<organism evidence="2 3">
    <name type="scientific">Fodinisporobacter ferrooxydans</name>
    <dbReference type="NCBI Taxonomy" id="2901836"/>
    <lineage>
        <taxon>Bacteria</taxon>
        <taxon>Bacillati</taxon>
        <taxon>Bacillota</taxon>
        <taxon>Bacilli</taxon>
        <taxon>Bacillales</taxon>
        <taxon>Alicyclobacillaceae</taxon>
        <taxon>Fodinisporobacter</taxon>
    </lineage>
</organism>
<comment type="similarity">
    <text evidence="1">Belongs to the UPF0161 family.</text>
</comment>
<dbReference type="HAMAP" id="MF_00386">
    <property type="entry name" value="UPF0161_YidD"/>
    <property type="match status" value="1"/>
</dbReference>
<dbReference type="PANTHER" id="PTHR33383:SF1">
    <property type="entry name" value="MEMBRANE PROTEIN INSERTION EFFICIENCY FACTOR-RELATED"/>
    <property type="match status" value="1"/>
</dbReference>
<keyword evidence="1" id="KW-0472">Membrane</keyword>
<evidence type="ECO:0000256" key="1">
    <source>
        <dbReference type="HAMAP-Rule" id="MF_00386"/>
    </source>
</evidence>
<dbReference type="InterPro" id="IPR002696">
    <property type="entry name" value="Membr_insert_effic_factor_YidD"/>
</dbReference>
<protein>
    <recommendedName>
        <fullName evidence="1">Putative membrane protein insertion efficiency factor</fullName>
    </recommendedName>
</protein>
<keyword evidence="1" id="KW-1003">Cell membrane</keyword>
<keyword evidence="3" id="KW-1185">Reference proteome</keyword>
<dbReference type="SMART" id="SM01234">
    <property type="entry name" value="Haemolytic"/>
    <property type="match status" value="1"/>
</dbReference>
<dbReference type="RefSeq" id="WP_347439494.1">
    <property type="nucleotide sequence ID" value="NZ_CP089291.1"/>
</dbReference>
<reference evidence="2" key="1">
    <citation type="submission" date="2021-12" db="EMBL/GenBank/DDBJ databases">
        <title>Alicyclobacillaceae gen. nov., sp. nov., isolated from chalcocite enrichment system.</title>
        <authorList>
            <person name="Jiang Z."/>
        </authorList>
    </citation>
    <scope>NUCLEOTIDE SEQUENCE</scope>
    <source>
        <strain evidence="2">MYW30-H2</strain>
    </source>
</reference>
<dbReference type="PANTHER" id="PTHR33383">
    <property type="entry name" value="MEMBRANE PROTEIN INSERTION EFFICIENCY FACTOR-RELATED"/>
    <property type="match status" value="1"/>
</dbReference>
<comment type="subcellular location">
    <subcellularLocation>
        <location evidence="1">Cell membrane</location>
        <topology evidence="1">Peripheral membrane protein</topology>
        <orientation evidence="1">Cytoplasmic side</orientation>
    </subcellularLocation>
</comment>
<name>A0ABY4CQV1_9BACL</name>